<proteinExistence type="predicted"/>
<evidence type="ECO:0000313" key="3">
    <source>
        <dbReference type="Proteomes" id="UP001144313"/>
    </source>
</evidence>
<gene>
    <name evidence="2" type="ORF">GALLR39Z86_08350</name>
</gene>
<dbReference type="AlphaFoldDB" id="A0A9W6G4P4"/>
<sequence>MTDAAMPLNRRIENHRDREPIFATTRIRPAIAMPHNNSVGVPSRRPATAAPTGHCRQPVRPATPAATATLALAGVPDAALRPQLLQGTRIPSAPSLTALTATNRATRHHRHDNDPVAGQDPKCGPRDDRAPETRHHRRRSL</sequence>
<reference evidence="2" key="1">
    <citation type="submission" date="2022-12" db="EMBL/GenBank/DDBJ databases">
        <title>Reference genome sequencing for broad-spectrum identification of bacterial and archaeal isolates by mass spectrometry.</title>
        <authorList>
            <person name="Sekiguchi Y."/>
            <person name="Tourlousse D.M."/>
        </authorList>
    </citation>
    <scope>NUCLEOTIDE SEQUENCE</scope>
    <source>
        <strain evidence="2">LLR39Z86</strain>
    </source>
</reference>
<accession>A0A9W6G4P4</accession>
<protein>
    <submittedName>
        <fullName evidence="2">Uncharacterized protein</fullName>
    </submittedName>
</protein>
<evidence type="ECO:0000313" key="2">
    <source>
        <dbReference type="EMBL" id="GLI40985.1"/>
    </source>
</evidence>
<dbReference type="EMBL" id="BSDT01000001">
    <property type="protein sequence ID" value="GLI40985.1"/>
    <property type="molecule type" value="Genomic_DNA"/>
</dbReference>
<keyword evidence="3" id="KW-1185">Reference proteome</keyword>
<feature type="region of interest" description="Disordered" evidence="1">
    <location>
        <begin position="34"/>
        <end position="60"/>
    </location>
</feature>
<feature type="compositionally biased region" description="Basic and acidic residues" evidence="1">
    <location>
        <begin position="123"/>
        <end position="133"/>
    </location>
</feature>
<evidence type="ECO:0000256" key="1">
    <source>
        <dbReference type="SAM" id="MobiDB-lite"/>
    </source>
</evidence>
<name>A0A9W6G4P4_9ACTN</name>
<comment type="caution">
    <text evidence="2">The sequence shown here is derived from an EMBL/GenBank/DDBJ whole genome shotgun (WGS) entry which is preliminary data.</text>
</comment>
<feature type="region of interest" description="Disordered" evidence="1">
    <location>
        <begin position="89"/>
        <end position="141"/>
    </location>
</feature>
<dbReference type="Proteomes" id="UP001144313">
    <property type="component" value="Unassembled WGS sequence"/>
</dbReference>
<organism evidence="2 3">
    <name type="scientific">Glycomyces algeriensis</name>
    <dbReference type="NCBI Taxonomy" id="256037"/>
    <lineage>
        <taxon>Bacteria</taxon>
        <taxon>Bacillati</taxon>
        <taxon>Actinomycetota</taxon>
        <taxon>Actinomycetes</taxon>
        <taxon>Glycomycetales</taxon>
        <taxon>Glycomycetaceae</taxon>
        <taxon>Glycomyces</taxon>
    </lineage>
</organism>